<dbReference type="AlphaFoldDB" id="A0AAW1PW19"/>
<organism evidence="1 2">
    <name type="scientific">Symbiochloris irregularis</name>
    <dbReference type="NCBI Taxonomy" id="706552"/>
    <lineage>
        <taxon>Eukaryota</taxon>
        <taxon>Viridiplantae</taxon>
        <taxon>Chlorophyta</taxon>
        <taxon>core chlorophytes</taxon>
        <taxon>Trebouxiophyceae</taxon>
        <taxon>Trebouxiales</taxon>
        <taxon>Trebouxiaceae</taxon>
        <taxon>Symbiochloris</taxon>
    </lineage>
</organism>
<evidence type="ECO:0000313" key="1">
    <source>
        <dbReference type="EMBL" id="KAK9812363.1"/>
    </source>
</evidence>
<dbReference type="Proteomes" id="UP001465755">
    <property type="component" value="Unassembled WGS sequence"/>
</dbReference>
<proteinExistence type="predicted"/>
<keyword evidence="2" id="KW-1185">Reference proteome</keyword>
<name>A0AAW1PW19_9CHLO</name>
<comment type="caution">
    <text evidence="1">The sequence shown here is derived from an EMBL/GenBank/DDBJ whole genome shotgun (WGS) entry which is preliminary data.</text>
</comment>
<evidence type="ECO:0000313" key="2">
    <source>
        <dbReference type="Proteomes" id="UP001465755"/>
    </source>
</evidence>
<dbReference type="EMBL" id="JALJOQ010000007">
    <property type="protein sequence ID" value="KAK9812363.1"/>
    <property type="molecule type" value="Genomic_DNA"/>
</dbReference>
<reference evidence="1 2" key="1">
    <citation type="journal article" date="2024" name="Nat. Commun.">
        <title>Phylogenomics reveals the evolutionary origins of lichenization in chlorophyte algae.</title>
        <authorList>
            <person name="Puginier C."/>
            <person name="Libourel C."/>
            <person name="Otte J."/>
            <person name="Skaloud P."/>
            <person name="Haon M."/>
            <person name="Grisel S."/>
            <person name="Petersen M."/>
            <person name="Berrin J.G."/>
            <person name="Delaux P.M."/>
            <person name="Dal Grande F."/>
            <person name="Keller J."/>
        </authorList>
    </citation>
    <scope>NUCLEOTIDE SEQUENCE [LARGE SCALE GENOMIC DNA]</scope>
    <source>
        <strain evidence="1 2">SAG 2036</strain>
    </source>
</reference>
<sequence length="78" mass="8575">MQEWVLVGEGNAHAVLSEAQGKKLWVLAVTKARAENQPDWPELWPDPSLPSILGWSGRRLTSAFGESHTVQRPAANTV</sequence>
<gene>
    <name evidence="1" type="ORF">WJX73_005414</name>
</gene>
<protein>
    <submittedName>
        <fullName evidence="1">Uncharacterized protein</fullName>
    </submittedName>
</protein>
<accession>A0AAW1PW19</accession>